<dbReference type="OrthoDB" id="4368010at2"/>
<evidence type="ECO:0000313" key="3">
    <source>
        <dbReference type="EMBL" id="SNT43884.1"/>
    </source>
</evidence>
<reference evidence="3 4" key="1">
    <citation type="submission" date="2017-06" db="EMBL/GenBank/DDBJ databases">
        <authorList>
            <person name="Kim H.J."/>
            <person name="Triplett B.A."/>
        </authorList>
    </citation>
    <scope>NUCLEOTIDE SEQUENCE [LARGE SCALE GENOMIC DNA]</scope>
    <source>
        <strain evidence="3 4">CGMCC 4.2132</strain>
    </source>
</reference>
<feature type="domain" description="Protein kinase" evidence="2">
    <location>
        <begin position="114"/>
        <end position="365"/>
    </location>
</feature>
<dbReference type="GO" id="GO:0004672">
    <property type="term" value="F:protein kinase activity"/>
    <property type="evidence" value="ECO:0007669"/>
    <property type="project" value="InterPro"/>
</dbReference>
<dbReference type="SUPFAM" id="SSF56112">
    <property type="entry name" value="Protein kinase-like (PK-like)"/>
    <property type="match status" value="1"/>
</dbReference>
<keyword evidence="3" id="KW-0418">Kinase</keyword>
<evidence type="ECO:0000256" key="1">
    <source>
        <dbReference type="SAM" id="MobiDB-lite"/>
    </source>
</evidence>
<evidence type="ECO:0000313" key="4">
    <source>
        <dbReference type="Proteomes" id="UP000198282"/>
    </source>
</evidence>
<organism evidence="3 4">
    <name type="scientific">Streptosporangium subroseum</name>
    <dbReference type="NCBI Taxonomy" id="106412"/>
    <lineage>
        <taxon>Bacteria</taxon>
        <taxon>Bacillati</taxon>
        <taxon>Actinomycetota</taxon>
        <taxon>Actinomycetes</taxon>
        <taxon>Streptosporangiales</taxon>
        <taxon>Streptosporangiaceae</taxon>
        <taxon>Streptosporangium</taxon>
    </lineage>
</organism>
<dbReference type="EMBL" id="FZOD01000043">
    <property type="protein sequence ID" value="SNT43884.1"/>
    <property type="molecule type" value="Genomic_DNA"/>
</dbReference>
<keyword evidence="4" id="KW-1185">Reference proteome</keyword>
<name>A0A239MP52_9ACTN</name>
<keyword evidence="3" id="KW-0808">Transferase</keyword>
<feature type="region of interest" description="Disordered" evidence="1">
    <location>
        <begin position="65"/>
        <end position="114"/>
    </location>
</feature>
<evidence type="ECO:0000259" key="2">
    <source>
        <dbReference type="PROSITE" id="PS50011"/>
    </source>
</evidence>
<accession>A0A239MP52</accession>
<feature type="compositionally biased region" description="Polar residues" evidence="1">
    <location>
        <begin position="90"/>
        <end position="99"/>
    </location>
</feature>
<proteinExistence type="predicted"/>
<dbReference type="InterPro" id="IPR011009">
    <property type="entry name" value="Kinase-like_dom_sf"/>
</dbReference>
<dbReference type="GO" id="GO:0005524">
    <property type="term" value="F:ATP binding"/>
    <property type="evidence" value="ECO:0007669"/>
    <property type="project" value="InterPro"/>
</dbReference>
<dbReference type="Pfam" id="PF06293">
    <property type="entry name" value="Kdo"/>
    <property type="match status" value="1"/>
</dbReference>
<dbReference type="Gene3D" id="1.10.510.10">
    <property type="entry name" value="Transferase(Phosphotransferase) domain 1"/>
    <property type="match status" value="1"/>
</dbReference>
<dbReference type="Proteomes" id="UP000198282">
    <property type="component" value="Unassembled WGS sequence"/>
</dbReference>
<protein>
    <submittedName>
        <fullName evidence="3">Lipopolysaccharide kinase (Kdo/WaaP) family protein</fullName>
    </submittedName>
</protein>
<sequence length="365" mass="39827">MTTTAEAIALVAAARTPEDLFGGDSPSRRYRRLARLLHPDLAPGPDAAAAFARLAELWAAHGRKTRTVRDDGQGSKAGPFRDGKTGNGETGTDQSNKVRTGQDRETGTRRGGETVITTRRGTYRIGAVFRRGASAVLYETGTDTLLKLPHSHADNDLMRREADALRTIARDGDPLFLPYVPRLVESFRHRSNGVERQANVISRVPDGFVSLAEIARRRPVLDPRDAAWIWRRLLVAIGLAHRAGVVHGAVFGHHVLVHPVDHGLVLVDWGQSVPLGTPLTALVARHRDDYPAEALAGKPATQAVDIHLATRCVAALMGNRVPAPVRHFVRGSLVSPPGDAWRLLGELDDLLDDLYGPRKHRPLHL</sequence>
<dbReference type="RefSeq" id="WP_089211112.1">
    <property type="nucleotide sequence ID" value="NZ_FZOD01000043.1"/>
</dbReference>
<feature type="compositionally biased region" description="Basic and acidic residues" evidence="1">
    <location>
        <begin position="100"/>
        <end position="112"/>
    </location>
</feature>
<dbReference type="AlphaFoldDB" id="A0A239MP52"/>
<feature type="compositionally biased region" description="Basic and acidic residues" evidence="1">
    <location>
        <begin position="67"/>
        <end position="84"/>
    </location>
</feature>
<dbReference type="PROSITE" id="PS50011">
    <property type="entry name" value="PROTEIN_KINASE_DOM"/>
    <property type="match status" value="1"/>
</dbReference>
<gene>
    <name evidence="3" type="ORF">SAMN05216276_104319</name>
</gene>
<dbReference type="InterPro" id="IPR000719">
    <property type="entry name" value="Prot_kinase_dom"/>
</dbReference>